<name>A0A7G5GQ43_9BACT</name>
<reference evidence="3 4" key="1">
    <citation type="submission" date="2020-07" db="EMBL/GenBank/DDBJ databases">
        <title>Spirosoma foliorum sp. nov., isolated from the leaves on the Nejang mountain Korea, Republic of.</title>
        <authorList>
            <person name="Ho H."/>
            <person name="Lee Y.-J."/>
            <person name="Nurcahyanto D.-A."/>
            <person name="Kim S.-G."/>
        </authorList>
    </citation>
    <scope>NUCLEOTIDE SEQUENCE [LARGE SCALE GENOMIC DNA]</scope>
    <source>
        <strain evidence="3 4">PL0136</strain>
    </source>
</reference>
<proteinExistence type="predicted"/>
<gene>
    <name evidence="3" type="ORF">H3H32_23810</name>
</gene>
<evidence type="ECO:0000259" key="2">
    <source>
        <dbReference type="Pfam" id="PF18962"/>
    </source>
</evidence>
<feature type="chain" id="PRO_5028806129" evidence="1">
    <location>
        <begin position="22"/>
        <end position="157"/>
    </location>
</feature>
<evidence type="ECO:0000256" key="1">
    <source>
        <dbReference type="SAM" id="SignalP"/>
    </source>
</evidence>
<feature type="domain" description="Secretion system C-terminal sorting" evidence="2">
    <location>
        <begin position="88"/>
        <end position="150"/>
    </location>
</feature>
<evidence type="ECO:0000313" key="3">
    <source>
        <dbReference type="EMBL" id="QMW00985.1"/>
    </source>
</evidence>
<dbReference type="AlphaFoldDB" id="A0A7G5GQ43"/>
<dbReference type="InterPro" id="IPR026444">
    <property type="entry name" value="Secre_tail"/>
</dbReference>
<accession>A0A7G5GQ43</accession>
<evidence type="ECO:0000313" key="4">
    <source>
        <dbReference type="Proteomes" id="UP000515369"/>
    </source>
</evidence>
<dbReference type="Proteomes" id="UP000515369">
    <property type="component" value="Chromosome"/>
</dbReference>
<dbReference type="EMBL" id="CP059732">
    <property type="protein sequence ID" value="QMW00985.1"/>
    <property type="molecule type" value="Genomic_DNA"/>
</dbReference>
<dbReference type="RefSeq" id="WP_182458098.1">
    <property type="nucleotide sequence ID" value="NZ_CP059732.1"/>
</dbReference>
<keyword evidence="4" id="KW-1185">Reference proteome</keyword>
<keyword evidence="1" id="KW-0732">Signal</keyword>
<dbReference type="Pfam" id="PF18962">
    <property type="entry name" value="Por_Secre_tail"/>
    <property type="match status" value="1"/>
</dbReference>
<sequence length="157" mass="16828">MRNLFSYLLLSGFGCLSIAQAQTLTPQTIASAGGFLQQGNNSLSFTIGQSVATALSTGSGSVSQGFQQAAAARIITALEPVPSLLVRVFPNPTRQYLYIDCPPARLTLIDILGRPCWQGRSDGKPLQVDVQTFATGVYLLQVLTEDTVQTIRLVLQP</sequence>
<dbReference type="PROSITE" id="PS51257">
    <property type="entry name" value="PROKAR_LIPOPROTEIN"/>
    <property type="match status" value="1"/>
</dbReference>
<organism evidence="3 4">
    <name type="scientific">Spirosoma foliorum</name>
    <dbReference type="NCBI Taxonomy" id="2710596"/>
    <lineage>
        <taxon>Bacteria</taxon>
        <taxon>Pseudomonadati</taxon>
        <taxon>Bacteroidota</taxon>
        <taxon>Cytophagia</taxon>
        <taxon>Cytophagales</taxon>
        <taxon>Cytophagaceae</taxon>
        <taxon>Spirosoma</taxon>
    </lineage>
</organism>
<feature type="signal peptide" evidence="1">
    <location>
        <begin position="1"/>
        <end position="21"/>
    </location>
</feature>
<protein>
    <submittedName>
        <fullName evidence="3">T9SS type A sorting domain-containing protein</fullName>
    </submittedName>
</protein>
<dbReference type="NCBIfam" id="TIGR04183">
    <property type="entry name" value="Por_Secre_tail"/>
    <property type="match status" value="1"/>
</dbReference>
<dbReference type="KEGG" id="sfol:H3H32_23810"/>